<feature type="domain" description="Isochorismatase-like" evidence="1">
    <location>
        <begin position="12"/>
        <end position="160"/>
    </location>
</feature>
<dbReference type="EC" id="3.3.2.1" evidence="2"/>
<evidence type="ECO:0000313" key="2">
    <source>
        <dbReference type="EMBL" id="VAX17748.1"/>
    </source>
</evidence>
<proteinExistence type="predicted"/>
<dbReference type="Pfam" id="PF00857">
    <property type="entry name" value="Isochorismatase"/>
    <property type="match status" value="1"/>
</dbReference>
<accession>A0A3B1C1S9</accession>
<reference evidence="2" key="1">
    <citation type="submission" date="2018-06" db="EMBL/GenBank/DDBJ databases">
        <authorList>
            <person name="Zhirakovskaya E."/>
        </authorList>
    </citation>
    <scope>NUCLEOTIDE SEQUENCE</scope>
</reference>
<organism evidence="2">
    <name type="scientific">hydrothermal vent metagenome</name>
    <dbReference type="NCBI Taxonomy" id="652676"/>
    <lineage>
        <taxon>unclassified sequences</taxon>
        <taxon>metagenomes</taxon>
        <taxon>ecological metagenomes</taxon>
    </lineage>
</organism>
<dbReference type="InterPro" id="IPR050993">
    <property type="entry name" value="Isochorismatase_domain"/>
</dbReference>
<dbReference type="GO" id="GO:0008908">
    <property type="term" value="F:isochorismatase activity"/>
    <property type="evidence" value="ECO:0007669"/>
    <property type="project" value="UniProtKB-EC"/>
</dbReference>
<name>A0A3B1C1S9_9ZZZZ</name>
<sequence>MKISLLQKEETGIVIVDVQEKLVPVMSRGENVIANIQKSLLLAKCFDLPVILTEQYPKWLGSTVLAIKKSLPSYDPVTKMAFNCCDDNLFNSRVKKSGMKNLILTGLEAHICVFQTCVSLVEKGFVVHVPVDAVDSRTEENRNVGLDLMKAAGAIITSTETVIYQIMKKAGTSEFREMLKVIK</sequence>
<keyword evidence="2" id="KW-0378">Hydrolase</keyword>
<dbReference type="AlphaFoldDB" id="A0A3B1C1S9"/>
<dbReference type="InterPro" id="IPR000868">
    <property type="entry name" value="Isochorismatase-like_dom"/>
</dbReference>
<dbReference type="PANTHER" id="PTHR14119">
    <property type="entry name" value="HYDROLASE"/>
    <property type="match status" value="1"/>
</dbReference>
<dbReference type="EMBL" id="UOGE01000027">
    <property type="protein sequence ID" value="VAX17748.1"/>
    <property type="molecule type" value="Genomic_DNA"/>
</dbReference>
<dbReference type="Gene3D" id="3.40.50.850">
    <property type="entry name" value="Isochorismatase-like"/>
    <property type="match status" value="1"/>
</dbReference>
<dbReference type="SUPFAM" id="SSF52499">
    <property type="entry name" value="Isochorismatase-like hydrolases"/>
    <property type="match status" value="1"/>
</dbReference>
<gene>
    <name evidence="2" type="ORF">MNBD_NITROSPINAE02-523</name>
</gene>
<dbReference type="InterPro" id="IPR036380">
    <property type="entry name" value="Isochorismatase-like_sf"/>
</dbReference>
<evidence type="ECO:0000259" key="1">
    <source>
        <dbReference type="Pfam" id="PF00857"/>
    </source>
</evidence>
<dbReference type="PANTHER" id="PTHR14119:SF3">
    <property type="entry name" value="ISOCHORISMATASE DOMAIN-CONTAINING PROTEIN 2"/>
    <property type="match status" value="1"/>
</dbReference>
<dbReference type="CDD" id="cd01012">
    <property type="entry name" value="YcaC_related"/>
    <property type="match status" value="1"/>
</dbReference>
<protein>
    <submittedName>
        <fullName evidence="2">Isochorismatase</fullName>
        <ecNumber evidence="2">3.3.2.1</ecNumber>
    </submittedName>
</protein>